<keyword evidence="4" id="KW-1185">Reference proteome</keyword>
<feature type="region of interest" description="Disordered" evidence="1">
    <location>
        <begin position="1"/>
        <end position="48"/>
    </location>
</feature>
<protein>
    <submittedName>
        <fullName evidence="3">Transcription factor TFIIE beta subunit, TFIIEB, Tfa2</fullName>
    </submittedName>
</protein>
<evidence type="ECO:0000256" key="1">
    <source>
        <dbReference type="SAM" id="MobiDB-lite"/>
    </source>
</evidence>
<feature type="compositionally biased region" description="Basic residues" evidence="1">
    <location>
        <begin position="21"/>
        <end position="38"/>
    </location>
</feature>
<name>A0ABR2K790_9EUKA</name>
<dbReference type="Pfam" id="PF02186">
    <property type="entry name" value="TFIIE_beta"/>
    <property type="match status" value="1"/>
</dbReference>
<dbReference type="InterPro" id="IPR016656">
    <property type="entry name" value="TFIIE-bsu"/>
</dbReference>
<dbReference type="EMBL" id="JAPFFF010000006">
    <property type="protein sequence ID" value="KAK8886976.1"/>
    <property type="molecule type" value="Genomic_DNA"/>
</dbReference>
<sequence>MSNIDDILHKYTAQTNDQLTKRKSHHKHDKEHKHKHSKEGKESSQEGEEIAVTGAQAYVKRGGTSSSTAVKPQLESAYYLTNILQYLQELCQTGKPPVSEDEIFKHLHIKVHDKDLIKKLRAHPHINYEGKMYSFRPTIDIADKNQLLDQLTKLKAVKTSELQGAYKGFDKDLKQLVEEKVIDCFNSNEDRRIKLYYYYDPDLMKLQVDQEFLQIWENIEIPDSQNDRESMLRELQATPFVTVPNYPSLDDNEGPAAKQRKKRASTKSTNAHISEELNAQD</sequence>
<evidence type="ECO:0000313" key="3">
    <source>
        <dbReference type="EMBL" id="KAK8886976.1"/>
    </source>
</evidence>
<organism evidence="3 4">
    <name type="scientific">Tritrichomonas musculus</name>
    <dbReference type="NCBI Taxonomy" id="1915356"/>
    <lineage>
        <taxon>Eukaryota</taxon>
        <taxon>Metamonada</taxon>
        <taxon>Parabasalia</taxon>
        <taxon>Tritrichomonadida</taxon>
        <taxon>Tritrichomonadidae</taxon>
        <taxon>Tritrichomonas</taxon>
    </lineage>
</organism>
<dbReference type="PANTHER" id="PTHR12716">
    <property type="entry name" value="TRANSCRIPTION INITIATION FACTOR IIE, BETA SUBUNIT"/>
    <property type="match status" value="1"/>
</dbReference>
<dbReference type="InterPro" id="IPR003166">
    <property type="entry name" value="TFIIE_bsu_DNA-bd"/>
</dbReference>
<feature type="region of interest" description="Disordered" evidence="1">
    <location>
        <begin position="243"/>
        <end position="281"/>
    </location>
</feature>
<comment type="caution">
    <text evidence="3">The sequence shown here is derived from an EMBL/GenBank/DDBJ whole genome shotgun (WGS) entry which is preliminary data.</text>
</comment>
<accession>A0ABR2K790</accession>
<gene>
    <name evidence="3" type="ORF">M9Y10_038011</name>
</gene>
<dbReference type="Proteomes" id="UP001470230">
    <property type="component" value="Unassembled WGS sequence"/>
</dbReference>
<reference evidence="3 4" key="1">
    <citation type="submission" date="2024-04" db="EMBL/GenBank/DDBJ databases">
        <title>Tritrichomonas musculus Genome.</title>
        <authorList>
            <person name="Alves-Ferreira E."/>
            <person name="Grigg M."/>
            <person name="Lorenzi H."/>
            <person name="Galac M."/>
        </authorList>
    </citation>
    <scope>NUCLEOTIDE SEQUENCE [LARGE SCALE GENOMIC DNA]</scope>
    <source>
        <strain evidence="3 4">EAF2021</strain>
    </source>
</reference>
<evidence type="ECO:0000259" key="2">
    <source>
        <dbReference type="PROSITE" id="PS51351"/>
    </source>
</evidence>
<feature type="domain" description="TFIIE beta" evidence="2">
    <location>
        <begin position="66"/>
        <end position="142"/>
    </location>
</feature>
<dbReference type="PANTHER" id="PTHR12716:SF8">
    <property type="entry name" value="TRANSCRIPTION INITIATION FACTOR IIE SUBUNIT BETA"/>
    <property type="match status" value="1"/>
</dbReference>
<evidence type="ECO:0000313" key="4">
    <source>
        <dbReference type="Proteomes" id="UP001470230"/>
    </source>
</evidence>
<feature type="compositionally biased region" description="Polar residues" evidence="1">
    <location>
        <begin position="266"/>
        <end position="281"/>
    </location>
</feature>
<dbReference type="PROSITE" id="PS51351">
    <property type="entry name" value="TFIIE_BETA_C"/>
    <property type="match status" value="1"/>
</dbReference>
<proteinExistence type="predicted"/>